<accession>A0A6S7F0R0</accession>
<dbReference type="Gene3D" id="3.40.190.10">
    <property type="entry name" value="Periplasmic binding protein-like II"/>
    <property type="match status" value="1"/>
</dbReference>
<dbReference type="AlphaFoldDB" id="A0A6S7F0R0"/>
<proteinExistence type="inferred from homology"/>
<evidence type="ECO:0008006" key="4">
    <source>
        <dbReference type="Google" id="ProtNLM"/>
    </source>
</evidence>
<name>A0A6S7F0R0_9BURK</name>
<sequence length="356" mass="37471">MPDLPIIIPQASNASRPFATHLMIHGDDMLRTLLGRSGVAAGIACLLFAGVSAGAAAGYPDKPIKLVVPQAAGGGTDVIGRLWADYLARQLKTPVVVENRPGANGILASSYVAKQPADGYTVLVSGVSYLAFNPHMYKNMPYEPARDFDGVSLLVNMPFLLVAGTQTGIRSLDALVARAKAEPDSLNFASAGKGNSTHLVVEMLAQKTGMKLTHVPYNGAAAGLTSVMANQTQVMADVLNTGAVQANAGKVVPLAVVGNKRAASVPDVPTLAELGFKDFPMPGWYALVAPKGTPPQAIARLNAETRRFFDDPAVKARLQELQLEPLPSSPETVAEWTARDSATWGPLIRQLGLSND</sequence>
<keyword evidence="3" id="KW-1185">Reference proteome</keyword>
<dbReference type="Gene3D" id="3.40.190.150">
    <property type="entry name" value="Bordetella uptake gene, domain 1"/>
    <property type="match status" value="1"/>
</dbReference>
<reference evidence="2 3" key="1">
    <citation type="submission" date="2020-04" db="EMBL/GenBank/DDBJ databases">
        <authorList>
            <person name="De Canck E."/>
        </authorList>
    </citation>
    <scope>NUCLEOTIDE SEQUENCE [LARGE SCALE GENOMIC DNA]</scope>
    <source>
        <strain evidence="2 3">LMG 6000</strain>
    </source>
</reference>
<comment type="similarity">
    <text evidence="1">Belongs to the UPF0065 (bug) family.</text>
</comment>
<dbReference type="SUPFAM" id="SSF53850">
    <property type="entry name" value="Periplasmic binding protein-like II"/>
    <property type="match status" value="1"/>
</dbReference>
<evidence type="ECO:0000313" key="2">
    <source>
        <dbReference type="EMBL" id="CAB3932318.1"/>
    </source>
</evidence>
<evidence type="ECO:0000256" key="1">
    <source>
        <dbReference type="ARBA" id="ARBA00006987"/>
    </source>
</evidence>
<gene>
    <name evidence="2" type="ORF">LMG6000_02532</name>
</gene>
<organism evidence="2 3">
    <name type="scientific">Achromobacter insolitus</name>
    <dbReference type="NCBI Taxonomy" id="217204"/>
    <lineage>
        <taxon>Bacteria</taxon>
        <taxon>Pseudomonadati</taxon>
        <taxon>Pseudomonadota</taxon>
        <taxon>Betaproteobacteria</taxon>
        <taxon>Burkholderiales</taxon>
        <taxon>Alcaligenaceae</taxon>
        <taxon>Achromobacter</taxon>
    </lineage>
</organism>
<dbReference type="Pfam" id="PF03401">
    <property type="entry name" value="TctC"/>
    <property type="match status" value="1"/>
</dbReference>
<dbReference type="CDD" id="cd07012">
    <property type="entry name" value="PBP2_Bug_TTT"/>
    <property type="match status" value="1"/>
</dbReference>
<dbReference type="Proteomes" id="UP000494183">
    <property type="component" value="Unassembled WGS sequence"/>
</dbReference>
<dbReference type="InterPro" id="IPR042100">
    <property type="entry name" value="Bug_dom1"/>
</dbReference>
<dbReference type="EMBL" id="CADILH010000004">
    <property type="protein sequence ID" value="CAB3932318.1"/>
    <property type="molecule type" value="Genomic_DNA"/>
</dbReference>
<evidence type="ECO:0000313" key="3">
    <source>
        <dbReference type="Proteomes" id="UP000494183"/>
    </source>
</evidence>
<dbReference type="PIRSF" id="PIRSF017082">
    <property type="entry name" value="YflP"/>
    <property type="match status" value="1"/>
</dbReference>
<dbReference type="PANTHER" id="PTHR42928">
    <property type="entry name" value="TRICARBOXYLATE-BINDING PROTEIN"/>
    <property type="match status" value="1"/>
</dbReference>
<protein>
    <recommendedName>
        <fullName evidence="4">Tripartite tricarboxylate transporter substrate binding protein</fullName>
    </recommendedName>
</protein>
<dbReference type="InterPro" id="IPR005064">
    <property type="entry name" value="BUG"/>
</dbReference>
<dbReference type="PANTHER" id="PTHR42928:SF5">
    <property type="entry name" value="BLR1237 PROTEIN"/>
    <property type="match status" value="1"/>
</dbReference>